<evidence type="ECO:0000313" key="2">
    <source>
        <dbReference type="EMBL" id="EAU47187.1"/>
    </source>
</evidence>
<dbReference type="OrthoDB" id="7871207at2"/>
<dbReference type="HOGENOM" id="CLU_111095_3_0_5"/>
<name>Q0FSR6_SALBH</name>
<dbReference type="Pfam" id="PF05099">
    <property type="entry name" value="TerB"/>
    <property type="match status" value="1"/>
</dbReference>
<gene>
    <name evidence="2" type="ORF">R2601_05673</name>
</gene>
<keyword evidence="3" id="KW-1185">Reference proteome</keyword>
<evidence type="ECO:0000259" key="1">
    <source>
        <dbReference type="Pfam" id="PF05099"/>
    </source>
</evidence>
<dbReference type="Proteomes" id="UP000006230">
    <property type="component" value="Unassembled WGS sequence"/>
</dbReference>
<evidence type="ECO:0000313" key="3">
    <source>
        <dbReference type="Proteomes" id="UP000006230"/>
    </source>
</evidence>
<dbReference type="STRING" id="314265.R2601_05673"/>
<proteinExistence type="predicted"/>
<feature type="domain" description="Co-chaperone DjlA N-terminal" evidence="1">
    <location>
        <begin position="24"/>
        <end position="108"/>
    </location>
</feature>
<dbReference type="eggNOG" id="COG4103">
    <property type="taxonomic scope" value="Bacteria"/>
</dbReference>
<dbReference type="AlphaFoldDB" id="Q0FSR6"/>
<protein>
    <recommendedName>
        <fullName evidence="1">Co-chaperone DjlA N-terminal domain-containing protein</fullName>
    </recommendedName>
</protein>
<dbReference type="EMBL" id="AATQ01000008">
    <property type="protein sequence ID" value="EAU47187.1"/>
    <property type="molecule type" value="Genomic_DNA"/>
</dbReference>
<reference evidence="2 3" key="1">
    <citation type="journal article" date="2010" name="J. Bacteriol.">
        <title>Genome sequences of Pelagibaca bermudensis HTCC2601T and Maritimibacter alkaliphilus HTCC2654T, the type strains of two marine Roseobacter genera.</title>
        <authorList>
            <person name="Thrash J.C."/>
            <person name="Cho J.C."/>
            <person name="Ferriera S."/>
            <person name="Johnson J."/>
            <person name="Vergin K.L."/>
            <person name="Giovannoni S.J."/>
        </authorList>
    </citation>
    <scope>NUCLEOTIDE SEQUENCE [LARGE SCALE GENOMIC DNA]</scope>
    <source>
        <strain evidence="3">DSM 26914 / JCM 13377 / KCTC 12554 / HTCC2601</strain>
    </source>
</reference>
<dbReference type="RefSeq" id="WP_007802927.1">
    <property type="nucleotide sequence ID" value="NZ_DS022277.1"/>
</dbReference>
<dbReference type="InterPro" id="IPR007791">
    <property type="entry name" value="DjlA_N"/>
</dbReference>
<comment type="caution">
    <text evidence="2">The sequence shown here is derived from an EMBL/GenBank/DDBJ whole genome shotgun (WGS) entry which is preliminary data.</text>
</comment>
<organism evidence="2 3">
    <name type="scientific">Salipiger bermudensis (strain DSM 26914 / JCM 13377 / KCTC 12554 / HTCC2601)</name>
    <name type="common">Pelagibaca bermudensis</name>
    <dbReference type="NCBI Taxonomy" id="314265"/>
    <lineage>
        <taxon>Bacteria</taxon>
        <taxon>Pseudomonadati</taxon>
        <taxon>Pseudomonadota</taxon>
        <taxon>Alphaproteobacteria</taxon>
        <taxon>Rhodobacterales</taxon>
        <taxon>Roseobacteraceae</taxon>
        <taxon>Salipiger</taxon>
    </lineage>
</organism>
<accession>Q0FSR6</accession>
<sequence length="140" mass="14942">MGRNLRFWLASPFAAPFDPGDAPLALGALLLRASRTDHAGLFAEPATFEAVLALCYDLTAREASEMREACERVEAVAPDCASFAEILQRAVGLSDRQRFALSLHQVLLAVGPSQNPQLEALSKLFLGAHSATNPAPLRAG</sequence>